<dbReference type="AlphaFoldDB" id="A0A7W8ZBP8"/>
<proteinExistence type="predicted"/>
<feature type="region of interest" description="Disordered" evidence="1">
    <location>
        <begin position="151"/>
        <end position="183"/>
    </location>
</feature>
<name>A0A7W8ZBP8_9ACTN</name>
<evidence type="ECO:0000313" key="3">
    <source>
        <dbReference type="Proteomes" id="UP000588112"/>
    </source>
</evidence>
<dbReference type="Gene3D" id="2.60.20.10">
    <property type="entry name" value="Crystallins"/>
    <property type="match status" value="1"/>
</dbReference>
<dbReference type="InterPro" id="IPR011024">
    <property type="entry name" value="G_crystallin-like"/>
</dbReference>
<dbReference type="SUPFAM" id="SSF49695">
    <property type="entry name" value="gamma-Crystallin-like"/>
    <property type="match status" value="1"/>
</dbReference>
<comment type="caution">
    <text evidence="2">The sequence shown here is derived from an EMBL/GenBank/DDBJ whole genome shotgun (WGS) entry which is preliminary data.</text>
</comment>
<gene>
    <name evidence="2" type="ORF">BJ981_006497</name>
</gene>
<sequence>MTTQQLGDDTRRGVERLLQFSEHVGGLREEDVLEVLRENGITTLEGLVRRGLSAPRSASPEPVGASAPLGPGEASGGPAAPNGRVTHRPPSMAVVVDGVEHDPADLVRFDGRPLHFVASHANGEPRLLAFTDDRPLRTALWVASLTRAQTSASDGVRTSASDGVRTSASDGVRTSASDGVRSAAGAPFTRGTVQMFEHHNFDGDWFWLEAGFWWPDLTRVHHGPIWSRSDWNDTISSMSATDCNVTYYEHVNGGGSSFFSPAYTGDPWGGHAWADLTAIGWNDRISSVANWGPPR</sequence>
<evidence type="ECO:0000256" key="1">
    <source>
        <dbReference type="SAM" id="MobiDB-lite"/>
    </source>
</evidence>
<accession>A0A7W8ZBP8</accession>
<protein>
    <submittedName>
        <fullName evidence="2">Uncharacterized protein</fullName>
    </submittedName>
</protein>
<evidence type="ECO:0000313" key="2">
    <source>
        <dbReference type="EMBL" id="MBB5630733.1"/>
    </source>
</evidence>
<feature type="compositionally biased region" description="Low complexity" evidence="1">
    <location>
        <begin position="64"/>
        <end position="81"/>
    </location>
</feature>
<keyword evidence="3" id="KW-1185">Reference proteome</keyword>
<organism evidence="2 3">
    <name type="scientific">Sphaerisporangium krabiense</name>
    <dbReference type="NCBI Taxonomy" id="763782"/>
    <lineage>
        <taxon>Bacteria</taxon>
        <taxon>Bacillati</taxon>
        <taxon>Actinomycetota</taxon>
        <taxon>Actinomycetes</taxon>
        <taxon>Streptosporangiales</taxon>
        <taxon>Streptosporangiaceae</taxon>
        <taxon>Sphaerisporangium</taxon>
    </lineage>
</organism>
<feature type="compositionally biased region" description="Polar residues" evidence="1">
    <location>
        <begin position="151"/>
        <end position="177"/>
    </location>
</feature>
<feature type="region of interest" description="Disordered" evidence="1">
    <location>
        <begin position="52"/>
        <end position="84"/>
    </location>
</feature>
<dbReference type="RefSeq" id="WP_184617128.1">
    <property type="nucleotide sequence ID" value="NZ_JACHBR010000002.1"/>
</dbReference>
<dbReference type="EMBL" id="JACHBR010000002">
    <property type="protein sequence ID" value="MBB5630733.1"/>
    <property type="molecule type" value="Genomic_DNA"/>
</dbReference>
<reference evidence="2 3" key="1">
    <citation type="submission" date="2020-08" db="EMBL/GenBank/DDBJ databases">
        <title>Sequencing the genomes of 1000 actinobacteria strains.</title>
        <authorList>
            <person name="Klenk H.-P."/>
        </authorList>
    </citation>
    <scope>NUCLEOTIDE SEQUENCE [LARGE SCALE GENOMIC DNA]</scope>
    <source>
        <strain evidence="2 3">DSM 45790</strain>
    </source>
</reference>
<dbReference type="Proteomes" id="UP000588112">
    <property type="component" value="Unassembled WGS sequence"/>
</dbReference>